<evidence type="ECO:0000313" key="2">
    <source>
        <dbReference type="EMBL" id="MVQ30042.1"/>
    </source>
</evidence>
<keyword evidence="2" id="KW-0808">Transferase</keyword>
<dbReference type="RefSeq" id="WP_157397974.1">
    <property type="nucleotide sequence ID" value="NZ_WSEL01000003.1"/>
</dbReference>
<evidence type="ECO:0000313" key="3">
    <source>
        <dbReference type="Proteomes" id="UP000469385"/>
    </source>
</evidence>
<feature type="domain" description="Glycosyl transferase family 1" evidence="1">
    <location>
        <begin position="137"/>
        <end position="267"/>
    </location>
</feature>
<comment type="caution">
    <text evidence="2">The sequence shown here is derived from an EMBL/GenBank/DDBJ whole genome shotgun (WGS) entry which is preliminary data.</text>
</comment>
<evidence type="ECO:0000259" key="1">
    <source>
        <dbReference type="Pfam" id="PF00534"/>
    </source>
</evidence>
<dbReference type="NCBIfam" id="TIGR04348">
    <property type="entry name" value="selenoneine biosynthesis selenosugar synthase SenB"/>
    <property type="match status" value="1"/>
</dbReference>
<keyword evidence="3" id="KW-1185">Reference proteome</keyword>
<protein>
    <submittedName>
        <fullName evidence="2">TIGR04348 family glycosyltransferase</fullName>
    </submittedName>
</protein>
<proteinExistence type="predicted"/>
<organism evidence="2 3">
    <name type="scientific">Ramlibacter pinisoli</name>
    <dbReference type="NCBI Taxonomy" id="2682844"/>
    <lineage>
        <taxon>Bacteria</taxon>
        <taxon>Pseudomonadati</taxon>
        <taxon>Pseudomonadota</taxon>
        <taxon>Betaproteobacteria</taxon>
        <taxon>Burkholderiales</taxon>
        <taxon>Comamonadaceae</taxon>
        <taxon>Ramlibacter</taxon>
    </lineage>
</organism>
<dbReference type="Proteomes" id="UP000469385">
    <property type="component" value="Unassembled WGS sequence"/>
</dbReference>
<dbReference type="Gene3D" id="3.40.50.2000">
    <property type="entry name" value="Glycogen Phosphorylase B"/>
    <property type="match status" value="1"/>
</dbReference>
<dbReference type="AlphaFoldDB" id="A0A6N8ITJ5"/>
<dbReference type="InterPro" id="IPR027627">
    <property type="entry name" value="Glycosyltransferase_put"/>
</dbReference>
<accession>A0A6N8ITJ5</accession>
<dbReference type="InterPro" id="IPR001296">
    <property type="entry name" value="Glyco_trans_1"/>
</dbReference>
<name>A0A6N8ITJ5_9BURK</name>
<dbReference type="SUPFAM" id="SSF53756">
    <property type="entry name" value="UDP-Glycosyltransferase/glycogen phosphorylase"/>
    <property type="match status" value="1"/>
</dbReference>
<gene>
    <name evidence="2" type="ORF">GON04_11325</name>
</gene>
<reference evidence="2 3" key="1">
    <citation type="submission" date="2019-12" db="EMBL/GenBank/DDBJ databases">
        <authorList>
            <person name="Huq M.A."/>
        </authorList>
    </citation>
    <scope>NUCLEOTIDE SEQUENCE [LARGE SCALE GENOMIC DNA]</scope>
    <source>
        <strain evidence="2 3">MAH-25</strain>
    </source>
</reference>
<dbReference type="EMBL" id="WSEL01000003">
    <property type="protein sequence ID" value="MVQ30042.1"/>
    <property type="molecule type" value="Genomic_DNA"/>
</dbReference>
<sequence>MHRSSVVIVSPALAQANNGNWQTARRWHQHLATDHRVRITDRWPDGAAARDQVMLALHARRSADAVAAWADAHGGARLAVVLTGTDLYQADLPHDAAAQRSLALAGRLVVLQDQAPAALPAAVRHKARVIYQSAPTRQPLPKTHRHLRVAVVGHLREVKSPDTVFALARQLAGVAGVRIDHVGDADPGWAAQARATEAVNAGYRWLGPLPHDRARRVIQRAHLLLHPSALEGGAHVVMEAVCSGTPVLASHVPGNVGMLGDDYAGYFPHGDTEALGRLLLRCHGELDKAPDGTLLATLRAQCGRRARLFDPEAERRALLQLVQDLLDAP</sequence>
<dbReference type="GO" id="GO:0016757">
    <property type="term" value="F:glycosyltransferase activity"/>
    <property type="evidence" value="ECO:0007669"/>
    <property type="project" value="InterPro"/>
</dbReference>
<dbReference type="Pfam" id="PF00534">
    <property type="entry name" value="Glycos_transf_1"/>
    <property type="match status" value="1"/>
</dbReference>